<dbReference type="InterPro" id="IPR013108">
    <property type="entry name" value="Amidohydro_3"/>
</dbReference>
<dbReference type="Proteomes" id="UP000070414">
    <property type="component" value="Unassembled WGS sequence"/>
</dbReference>
<dbReference type="PANTHER" id="PTHR32027:SF0">
    <property type="entry name" value="CYTOSINE DEAMINASE"/>
    <property type="match status" value="1"/>
</dbReference>
<evidence type="ECO:0000259" key="3">
    <source>
        <dbReference type="Pfam" id="PF07969"/>
    </source>
</evidence>
<protein>
    <recommendedName>
        <fullName evidence="3">Amidohydrolase 3 domain-containing protein</fullName>
    </recommendedName>
</protein>
<dbReference type="Gene3D" id="2.30.40.10">
    <property type="entry name" value="Urease, subunit C, domain 1"/>
    <property type="match status" value="1"/>
</dbReference>
<organism evidence="4 5">
    <name type="scientific">candidate division MSBL1 archaeon SCGC-AAA259I14</name>
    <dbReference type="NCBI Taxonomy" id="1698268"/>
    <lineage>
        <taxon>Archaea</taxon>
        <taxon>Methanobacteriati</taxon>
        <taxon>Methanobacteriota</taxon>
        <taxon>candidate division MSBL1</taxon>
    </lineage>
</organism>
<dbReference type="Pfam" id="PF07969">
    <property type="entry name" value="Amidohydro_3"/>
    <property type="match status" value="1"/>
</dbReference>
<keyword evidence="1" id="KW-0479">Metal-binding</keyword>
<dbReference type="Gene3D" id="3.20.20.140">
    <property type="entry name" value="Metal-dependent hydrolases"/>
    <property type="match status" value="1"/>
</dbReference>
<sequence>MDLLIKKAHIFDEKGKRDIGIENGKISEIGSVKSEAKKVIDADGRLIYSCYIDPHIHLDKVLIADDLPPNKSGTLKEAIELIWDRKKKYTVEDVKKRAKEVMKKGISNGTLKMRTSVDVDTIGGLTPLEGVLAAREEMKNEIDLDIVAFPQEGIVRDPGTEDLMREAMKKGADLVGGMPHHEKSHSYAEEHVDIVFDIANKFGVDIDMHVDETDDPDSRTLEIVADKTIEEGYEGRVTAAHTCALAAYPDDYAKKVIEKVKEANINMVTNPVTNLVVQGREDKQPIRRGITRVKELLKAGINVSFGQDCVKDAFYPFGQADMLEVALFTAHTAQLTNPDEIKTVFRMMTDNAAKILGIEDNYGVEVGKPADLVMVDAPTAAEAIRLHPPKRWVVRKGKLVSSPDREH</sequence>
<dbReference type="CDD" id="cd01293">
    <property type="entry name" value="Bact_CD"/>
    <property type="match status" value="1"/>
</dbReference>
<evidence type="ECO:0000313" key="4">
    <source>
        <dbReference type="EMBL" id="KXA97789.1"/>
    </source>
</evidence>
<dbReference type="AlphaFoldDB" id="A0A133UUG2"/>
<accession>A0A133UUG2</accession>
<dbReference type="InterPro" id="IPR032466">
    <property type="entry name" value="Metal_Hydrolase"/>
</dbReference>
<evidence type="ECO:0000256" key="2">
    <source>
        <dbReference type="ARBA" id="ARBA00022801"/>
    </source>
</evidence>
<keyword evidence="2" id="KW-0378">Hydrolase</keyword>
<dbReference type="GO" id="GO:0046872">
    <property type="term" value="F:metal ion binding"/>
    <property type="evidence" value="ECO:0007669"/>
    <property type="project" value="UniProtKB-KW"/>
</dbReference>
<evidence type="ECO:0000256" key="1">
    <source>
        <dbReference type="ARBA" id="ARBA00022723"/>
    </source>
</evidence>
<dbReference type="FunFam" id="3.20.20.140:FF:000019">
    <property type="entry name" value="Cytosine deaminase"/>
    <property type="match status" value="1"/>
</dbReference>
<comment type="caution">
    <text evidence="4">The sequence shown here is derived from an EMBL/GenBank/DDBJ whole genome shotgun (WGS) entry which is preliminary data.</text>
</comment>
<reference evidence="4 5" key="1">
    <citation type="journal article" date="2016" name="Sci. Rep.">
        <title>Metabolic traits of an uncultured archaeal lineage -MSBL1- from brine pools of the Red Sea.</title>
        <authorList>
            <person name="Mwirichia R."/>
            <person name="Alam I."/>
            <person name="Rashid M."/>
            <person name="Vinu M."/>
            <person name="Ba-Alawi W."/>
            <person name="Anthony Kamau A."/>
            <person name="Kamanda Ngugi D."/>
            <person name="Goker M."/>
            <person name="Klenk H.P."/>
            <person name="Bajic V."/>
            <person name="Stingl U."/>
        </authorList>
    </citation>
    <scope>NUCLEOTIDE SEQUENCE [LARGE SCALE GENOMIC DNA]</scope>
    <source>
        <strain evidence="4">SCGC-AAA259I14</strain>
    </source>
</reference>
<name>A0A133UUG2_9EURY</name>
<dbReference type="InterPro" id="IPR052349">
    <property type="entry name" value="Metallo-hydrolase_Enzymes"/>
</dbReference>
<dbReference type="GO" id="GO:0016814">
    <property type="term" value="F:hydrolase activity, acting on carbon-nitrogen (but not peptide) bonds, in cyclic amidines"/>
    <property type="evidence" value="ECO:0007669"/>
    <property type="project" value="TreeGrafter"/>
</dbReference>
<dbReference type="InterPro" id="IPR011059">
    <property type="entry name" value="Metal-dep_hydrolase_composite"/>
</dbReference>
<proteinExistence type="predicted"/>
<dbReference type="PANTHER" id="PTHR32027">
    <property type="entry name" value="CYTOSINE DEAMINASE"/>
    <property type="match status" value="1"/>
</dbReference>
<gene>
    <name evidence="4" type="ORF">AKJ38_00265</name>
</gene>
<feature type="domain" description="Amidohydrolase 3" evidence="3">
    <location>
        <begin position="38"/>
        <end position="400"/>
    </location>
</feature>
<dbReference type="PATRIC" id="fig|1698268.3.peg.58"/>
<keyword evidence="5" id="KW-1185">Reference proteome</keyword>
<dbReference type="SUPFAM" id="SSF51338">
    <property type="entry name" value="Composite domain of metallo-dependent hydrolases"/>
    <property type="match status" value="1"/>
</dbReference>
<dbReference type="SUPFAM" id="SSF51556">
    <property type="entry name" value="Metallo-dependent hydrolases"/>
    <property type="match status" value="1"/>
</dbReference>
<dbReference type="EMBL" id="LHXS01000002">
    <property type="protein sequence ID" value="KXA97789.1"/>
    <property type="molecule type" value="Genomic_DNA"/>
</dbReference>
<evidence type="ECO:0000313" key="5">
    <source>
        <dbReference type="Proteomes" id="UP000070414"/>
    </source>
</evidence>